<evidence type="ECO:0000256" key="6">
    <source>
        <dbReference type="ARBA" id="ARBA00022723"/>
    </source>
</evidence>
<proteinExistence type="inferred from homology"/>
<evidence type="ECO:0000256" key="9">
    <source>
        <dbReference type="ARBA" id="ARBA00022842"/>
    </source>
</evidence>
<evidence type="ECO:0000313" key="13">
    <source>
        <dbReference type="EMBL" id="GGO90020.1"/>
    </source>
</evidence>
<dbReference type="Pfam" id="PF02367">
    <property type="entry name" value="TsaE"/>
    <property type="match status" value="1"/>
</dbReference>
<evidence type="ECO:0000256" key="5">
    <source>
        <dbReference type="ARBA" id="ARBA00022694"/>
    </source>
</evidence>
<comment type="similarity">
    <text evidence="2">Belongs to the TsaE family.</text>
</comment>
<keyword evidence="4" id="KW-0963">Cytoplasm</keyword>
<evidence type="ECO:0000256" key="4">
    <source>
        <dbReference type="ARBA" id="ARBA00022490"/>
    </source>
</evidence>
<evidence type="ECO:0000259" key="12">
    <source>
        <dbReference type="PROSITE" id="PS51186"/>
    </source>
</evidence>
<dbReference type="RefSeq" id="WP_188783947.1">
    <property type="nucleotide sequence ID" value="NZ_BMNI01000004.1"/>
</dbReference>
<name>A0ABQ2NBR3_9ACTN</name>
<evidence type="ECO:0000256" key="1">
    <source>
        <dbReference type="ARBA" id="ARBA00004496"/>
    </source>
</evidence>
<dbReference type="Pfam" id="PF00583">
    <property type="entry name" value="Acetyltransf_1"/>
    <property type="match status" value="1"/>
</dbReference>
<dbReference type="Proteomes" id="UP000655410">
    <property type="component" value="Unassembled WGS sequence"/>
</dbReference>
<evidence type="ECO:0000256" key="7">
    <source>
        <dbReference type="ARBA" id="ARBA00022741"/>
    </source>
</evidence>
<evidence type="ECO:0000256" key="8">
    <source>
        <dbReference type="ARBA" id="ARBA00022840"/>
    </source>
</evidence>
<dbReference type="CDD" id="cd04301">
    <property type="entry name" value="NAT_SF"/>
    <property type="match status" value="1"/>
</dbReference>
<protein>
    <recommendedName>
        <fullName evidence="3">tRNA threonylcarbamoyladenosine biosynthesis protein TsaE</fullName>
    </recommendedName>
    <alternativeName>
        <fullName evidence="11">t(6)A37 threonylcarbamoyladenosine biosynthesis protein TsaE</fullName>
    </alternativeName>
</protein>
<keyword evidence="6" id="KW-0479">Metal-binding</keyword>
<dbReference type="InterPro" id="IPR016181">
    <property type="entry name" value="Acyl_CoA_acyltransferase"/>
</dbReference>
<comment type="function">
    <text evidence="10">Required for the formation of a threonylcarbamoyl group on adenosine at position 37 (t(6)A37) in tRNAs that read codons beginning with adenine. Is involved in the transfer of the threonylcarbamoyl moiety of threonylcarbamoyl-AMP (TC-AMP) to the N6 group of A37, together with TsaD and TsaB. TsaE seems to play an indirect role in the t(6)A biosynthesis pathway, possibly in regulating the core enzymatic function of TsaD.</text>
</comment>
<dbReference type="Gene3D" id="3.40.630.30">
    <property type="match status" value="1"/>
</dbReference>
<keyword evidence="9" id="KW-0460">Magnesium</keyword>
<keyword evidence="14" id="KW-1185">Reference proteome</keyword>
<evidence type="ECO:0000256" key="2">
    <source>
        <dbReference type="ARBA" id="ARBA00007599"/>
    </source>
</evidence>
<dbReference type="InterPro" id="IPR027417">
    <property type="entry name" value="P-loop_NTPase"/>
</dbReference>
<dbReference type="PANTHER" id="PTHR33540:SF2">
    <property type="entry name" value="TRNA THREONYLCARBAMOYLADENOSINE BIOSYNTHESIS PROTEIN TSAE"/>
    <property type="match status" value="1"/>
</dbReference>
<comment type="subcellular location">
    <subcellularLocation>
        <location evidence="1">Cytoplasm</location>
    </subcellularLocation>
</comment>
<keyword evidence="8" id="KW-0067">ATP-binding</keyword>
<evidence type="ECO:0000256" key="11">
    <source>
        <dbReference type="ARBA" id="ARBA00032441"/>
    </source>
</evidence>
<dbReference type="InterPro" id="IPR003442">
    <property type="entry name" value="T6A_TsaE"/>
</dbReference>
<evidence type="ECO:0000256" key="3">
    <source>
        <dbReference type="ARBA" id="ARBA00019010"/>
    </source>
</evidence>
<dbReference type="SUPFAM" id="SSF55729">
    <property type="entry name" value="Acyl-CoA N-acyltransferases (Nat)"/>
    <property type="match status" value="1"/>
</dbReference>
<comment type="caution">
    <text evidence="13">The sequence shown here is derived from an EMBL/GenBank/DDBJ whole genome shotgun (WGS) entry which is preliminary data.</text>
</comment>
<dbReference type="NCBIfam" id="TIGR00150">
    <property type="entry name" value="T6A_YjeE"/>
    <property type="match status" value="1"/>
</dbReference>
<keyword evidence="7" id="KW-0547">Nucleotide-binding</keyword>
<reference evidence="14" key="1">
    <citation type="journal article" date="2019" name="Int. J. Syst. Evol. Microbiol.">
        <title>The Global Catalogue of Microorganisms (GCM) 10K type strain sequencing project: providing services to taxonomists for standard genome sequencing and annotation.</title>
        <authorList>
            <consortium name="The Broad Institute Genomics Platform"/>
            <consortium name="The Broad Institute Genome Sequencing Center for Infectious Disease"/>
            <person name="Wu L."/>
            <person name="Ma J."/>
        </authorList>
    </citation>
    <scope>NUCLEOTIDE SEQUENCE [LARGE SCALE GENOMIC DNA]</scope>
    <source>
        <strain evidence="14">CGMCC 4.7371</strain>
    </source>
</reference>
<evidence type="ECO:0000256" key="10">
    <source>
        <dbReference type="ARBA" id="ARBA00024908"/>
    </source>
</evidence>
<accession>A0ABQ2NBR3</accession>
<dbReference type="InterPro" id="IPR000182">
    <property type="entry name" value="GNAT_dom"/>
</dbReference>
<feature type="domain" description="N-acetyltransferase" evidence="12">
    <location>
        <begin position="3"/>
        <end position="153"/>
    </location>
</feature>
<dbReference type="Gene3D" id="3.40.50.300">
    <property type="entry name" value="P-loop containing nucleotide triphosphate hydrolases"/>
    <property type="match status" value="1"/>
</dbReference>
<keyword evidence="5" id="KW-0819">tRNA processing</keyword>
<dbReference type="PROSITE" id="PS51186">
    <property type="entry name" value="GNAT"/>
    <property type="match status" value="1"/>
</dbReference>
<dbReference type="SUPFAM" id="SSF52540">
    <property type="entry name" value="P-loop containing nucleoside triphosphate hydrolases"/>
    <property type="match status" value="1"/>
</dbReference>
<organism evidence="13 14">
    <name type="scientific">Nocardioides phosphati</name>
    <dbReference type="NCBI Taxonomy" id="1867775"/>
    <lineage>
        <taxon>Bacteria</taxon>
        <taxon>Bacillati</taxon>
        <taxon>Actinomycetota</taxon>
        <taxon>Actinomycetes</taxon>
        <taxon>Propionibacteriales</taxon>
        <taxon>Nocardioidaceae</taxon>
        <taxon>Nocardioides</taxon>
    </lineage>
</organism>
<evidence type="ECO:0000313" key="14">
    <source>
        <dbReference type="Proteomes" id="UP000655410"/>
    </source>
</evidence>
<dbReference type="PANTHER" id="PTHR33540">
    <property type="entry name" value="TRNA THREONYLCARBAMOYLADENOSINE BIOSYNTHESIS PROTEIN TSAE"/>
    <property type="match status" value="1"/>
</dbReference>
<sequence length="322" mass="32634">MTVEIQRIGPEAASDLYAVVRAAFEGRPPLDPPADALAETVESLGAALGKGPGGLLATIDGAVVGGLVLDPTATAHGELLALRRFGVVPTARHHGVAHVLIGAAVDAARELGIAGLTVLARQELEATIGFWNSSGFSEVARHAPYVEMVRPLPAGAEAPDADAMRALAGDLAKVLKAGDLLVLSGELGAGKTTFTQGLGEGLGVRGGITSPTFVIARVHPSLVDGPALVHVDAYRLGGLEELDDLDLDTSLDEAVTVVEWGAGMAEALADERLHVQITRAVGAAGAGDGDDDPRRVEFVPVGARWLGVALPGGGLPGGGLPG</sequence>
<gene>
    <name evidence="13" type="ORF">GCM10011584_20860</name>
</gene>
<dbReference type="EMBL" id="BMNI01000004">
    <property type="protein sequence ID" value="GGO90020.1"/>
    <property type="molecule type" value="Genomic_DNA"/>
</dbReference>